<dbReference type="Pfam" id="PF16589">
    <property type="entry name" value="BRCT_2"/>
    <property type="match status" value="1"/>
</dbReference>
<dbReference type="Proteomes" id="UP000054549">
    <property type="component" value="Unassembled WGS sequence"/>
</dbReference>
<dbReference type="CDD" id="cd17743">
    <property type="entry name" value="BRCT_BRC1_like_rpt5"/>
    <property type="match status" value="1"/>
</dbReference>
<dbReference type="GO" id="GO:0035361">
    <property type="term" value="C:Cul8-RING ubiquitin ligase complex"/>
    <property type="evidence" value="ECO:0007669"/>
    <property type="project" value="TreeGrafter"/>
</dbReference>
<evidence type="ECO:0000313" key="3">
    <source>
        <dbReference type="EMBL" id="KIL57285.1"/>
    </source>
</evidence>
<feature type="compositionally biased region" description="Basic and acidic residues" evidence="1">
    <location>
        <begin position="664"/>
        <end position="686"/>
    </location>
</feature>
<protein>
    <recommendedName>
        <fullName evidence="2">BRCT domain-containing protein</fullName>
    </recommendedName>
</protein>
<organism evidence="3 4">
    <name type="scientific">Amanita muscaria (strain Koide BX008)</name>
    <dbReference type="NCBI Taxonomy" id="946122"/>
    <lineage>
        <taxon>Eukaryota</taxon>
        <taxon>Fungi</taxon>
        <taxon>Dikarya</taxon>
        <taxon>Basidiomycota</taxon>
        <taxon>Agaricomycotina</taxon>
        <taxon>Agaricomycetes</taxon>
        <taxon>Agaricomycetidae</taxon>
        <taxon>Agaricales</taxon>
        <taxon>Pluteineae</taxon>
        <taxon>Amanitaceae</taxon>
        <taxon>Amanita</taxon>
    </lineage>
</organism>
<feature type="region of interest" description="Disordered" evidence="1">
    <location>
        <begin position="587"/>
        <end position="883"/>
    </location>
</feature>
<dbReference type="PANTHER" id="PTHR47667">
    <property type="entry name" value="REGULATOR OF TY1 TRANSPOSITION PROTEIN 107"/>
    <property type="match status" value="1"/>
</dbReference>
<dbReference type="HOGENOM" id="CLU_002149_1_0_1"/>
<feature type="compositionally biased region" description="Polar residues" evidence="1">
    <location>
        <begin position="776"/>
        <end position="786"/>
    </location>
</feature>
<feature type="compositionally biased region" description="Acidic residues" evidence="1">
    <location>
        <begin position="687"/>
        <end position="696"/>
    </location>
</feature>
<dbReference type="PROSITE" id="PS50172">
    <property type="entry name" value="BRCT"/>
    <property type="match status" value="4"/>
</dbReference>
<dbReference type="SUPFAM" id="SSF52113">
    <property type="entry name" value="BRCT domain"/>
    <property type="match status" value="4"/>
</dbReference>
<dbReference type="Gene3D" id="3.40.50.10190">
    <property type="entry name" value="BRCT domain"/>
    <property type="match status" value="5"/>
</dbReference>
<reference evidence="3 4" key="1">
    <citation type="submission" date="2014-04" db="EMBL/GenBank/DDBJ databases">
        <title>Evolutionary Origins and Diversification of the Mycorrhizal Mutualists.</title>
        <authorList>
            <consortium name="DOE Joint Genome Institute"/>
            <consortium name="Mycorrhizal Genomics Consortium"/>
            <person name="Kohler A."/>
            <person name="Kuo A."/>
            <person name="Nagy L.G."/>
            <person name="Floudas D."/>
            <person name="Copeland A."/>
            <person name="Barry K.W."/>
            <person name="Cichocki N."/>
            <person name="Veneault-Fourrey C."/>
            <person name="LaButti K."/>
            <person name="Lindquist E.A."/>
            <person name="Lipzen A."/>
            <person name="Lundell T."/>
            <person name="Morin E."/>
            <person name="Murat C."/>
            <person name="Riley R."/>
            <person name="Ohm R."/>
            <person name="Sun H."/>
            <person name="Tunlid A."/>
            <person name="Henrissat B."/>
            <person name="Grigoriev I.V."/>
            <person name="Hibbett D.S."/>
            <person name="Martin F."/>
        </authorList>
    </citation>
    <scope>NUCLEOTIDE SEQUENCE [LARGE SCALE GENOMIC DNA]</scope>
    <source>
        <strain evidence="3 4">Koide BX008</strain>
    </source>
</reference>
<dbReference type="GO" id="GO:0005634">
    <property type="term" value="C:nucleus"/>
    <property type="evidence" value="ECO:0007669"/>
    <property type="project" value="TreeGrafter"/>
</dbReference>
<dbReference type="GO" id="GO:1990683">
    <property type="term" value="P:DNA double-strand break attachment to nuclear envelope"/>
    <property type="evidence" value="ECO:0007669"/>
    <property type="project" value="TreeGrafter"/>
</dbReference>
<dbReference type="Pfam" id="PF00533">
    <property type="entry name" value="BRCT"/>
    <property type="match status" value="1"/>
</dbReference>
<dbReference type="CDD" id="cd18432">
    <property type="entry name" value="BRCT_PAXIP1_rpt6_like"/>
    <property type="match status" value="1"/>
</dbReference>
<sequence length="1091" mass="120900">MALFKDVLFCLSTSLQEQQRDELRLALIQHGAKEASAIIAATHVITDTNKFEGCQDVGTETAVVTDKWVDRSVDLDKLQSPIHYSPDPAMIFSGVVACATELPASDVEILAAGITALGGQWRTALTRDVTHLFCVSNTSPKYATAMHFKESTGVHLILPHWFDDSVRLGSRDLVLEPYEWPDPPLLQEPDQLLEQMNSKKDTGKIDPRKNLVLSLSQVTEGKSIPDNIPSFNKSKNIWKGRRILLSPSLDLSPSRQSAIEAGIVRCGGVIVPYSTNFPDGGVGECDVFVTRWRSGRAYVKAVRENKTIGTLGWVFCVHATGAVTRPMDQLLHYPIPKRHIEGFSNHEITVTNYTGEAREYLKKLIMTMGARFTPSMSGKNTVLIAAYMSGTKTTKAAAWSIPIVNHTWLEDCFVKWRNLTVGTEKYIFFPQGMDFSKLLGERGLGGGFTVARADSGDFGWIGLESDDELDMLEQEDDAISEGGEVERPLVIGQQKRLTVPRQVPHPSSSLVTQESADAREVETEITIALDTPAPVKRNRNAVVKKNGREGNDSNEDIEVMEVERTVTPARPSARKKVFAVAVDIPKASPSKREEEQVPGPKTPRSGNGESGQKSKQLTFKKRKNVNLSDSESRSEDEPELRTTRFKSGKARVSGNSDVATKKRTVSEPRRSTGAAHEDKGKKKAMEEESETDEDEEPVKPRSKTKSSPLTSKKVVNGNRKIPAQEEEEEESDEESDEEEESSRRSGRRRLTTPPATDDQPPSRRRSSMKPRGSSPLSSPKVSANSRTSKRSAAVKASQRLHDEIMPDMNSYESARRKGRISLPAKEEQALKEAERSASVSIGYKRKADKANREESEESRPEPRKKRRVSFAASTNQPKLESQEKGDIRLLTTMVYLPDSVTKVLTKLGVKFTANVIDCTHMIAPRIVRTEKFLCALGSARVIVSEEWAIKSATAKQLLPEKQFLLQDDAGEQKFGFKLAEALERAKMTKIFADKTFYVTPKVTVGMQLMKSVITACGGQFLTTAPTVRILSASPNRLVISCPEDASIWRPISVHFPVYNQELILTGALKQMVDWNDQTFRVAGSCSSINLV</sequence>
<evidence type="ECO:0000313" key="4">
    <source>
        <dbReference type="Proteomes" id="UP000054549"/>
    </source>
</evidence>
<dbReference type="OrthoDB" id="342264at2759"/>
<dbReference type="GO" id="GO:0006302">
    <property type="term" value="P:double-strand break repair"/>
    <property type="evidence" value="ECO:0007669"/>
    <property type="project" value="TreeGrafter"/>
</dbReference>
<feature type="domain" description="BRCT" evidence="2">
    <location>
        <begin position="898"/>
        <end position="965"/>
    </location>
</feature>
<feature type="compositionally biased region" description="Basic and acidic residues" evidence="1">
    <location>
        <begin position="824"/>
        <end position="835"/>
    </location>
</feature>
<feature type="compositionally biased region" description="Basic and acidic residues" evidence="1">
    <location>
        <begin position="848"/>
        <end position="861"/>
    </location>
</feature>
<feature type="compositionally biased region" description="Acidic residues" evidence="1">
    <location>
        <begin position="724"/>
        <end position="740"/>
    </location>
</feature>
<dbReference type="InParanoid" id="A0A0C2S3P0"/>
<dbReference type="SMART" id="SM00292">
    <property type="entry name" value="BRCT"/>
    <property type="match status" value="6"/>
</dbReference>
<proteinExistence type="predicted"/>
<dbReference type="STRING" id="946122.A0A0C2S3P0"/>
<dbReference type="FunCoup" id="A0A0C2S3P0">
    <property type="interactions" value="308"/>
</dbReference>
<dbReference type="EMBL" id="KN818375">
    <property type="protein sequence ID" value="KIL57285.1"/>
    <property type="molecule type" value="Genomic_DNA"/>
</dbReference>
<dbReference type="Pfam" id="PF16770">
    <property type="entry name" value="RTT107_BRCT_5"/>
    <property type="match status" value="1"/>
</dbReference>
<feature type="domain" description="BRCT" evidence="2">
    <location>
        <begin position="87"/>
        <end position="167"/>
    </location>
</feature>
<evidence type="ECO:0000256" key="1">
    <source>
        <dbReference type="SAM" id="MobiDB-lite"/>
    </source>
</evidence>
<name>A0A0C2S3P0_AMAMK</name>
<feature type="compositionally biased region" description="Basic and acidic residues" evidence="1">
    <location>
        <begin position="630"/>
        <end position="642"/>
    </location>
</feature>
<dbReference type="InterPro" id="IPR001357">
    <property type="entry name" value="BRCT_dom"/>
</dbReference>
<dbReference type="Pfam" id="PF12738">
    <property type="entry name" value="PTCB-BRCT"/>
    <property type="match status" value="2"/>
</dbReference>
<gene>
    <name evidence="3" type="ORF">M378DRAFT_171882</name>
</gene>
<feature type="domain" description="BRCT" evidence="2">
    <location>
        <begin position="338"/>
        <end position="413"/>
    </location>
</feature>
<accession>A0A0C2S3P0</accession>
<dbReference type="PANTHER" id="PTHR47667:SF1">
    <property type="entry name" value="REGULATOR OF TY1 TRANSPOSITION PROTEIN 107"/>
    <property type="match status" value="1"/>
</dbReference>
<dbReference type="InterPro" id="IPR053036">
    <property type="entry name" value="CellCycle_DNARepair_Reg"/>
</dbReference>
<keyword evidence="4" id="KW-1185">Reference proteome</keyword>
<feature type="region of interest" description="Disordered" evidence="1">
    <location>
        <begin position="538"/>
        <end position="557"/>
    </location>
</feature>
<dbReference type="InterPro" id="IPR036420">
    <property type="entry name" value="BRCT_dom_sf"/>
</dbReference>
<dbReference type="AlphaFoldDB" id="A0A0C2S3P0"/>
<evidence type="ECO:0000259" key="2">
    <source>
        <dbReference type="PROSITE" id="PS50172"/>
    </source>
</evidence>
<feature type="compositionally biased region" description="Polar residues" evidence="1">
    <location>
        <begin position="604"/>
        <end position="617"/>
    </location>
</feature>
<feature type="domain" description="BRCT" evidence="2">
    <location>
        <begin position="1"/>
        <end position="86"/>
    </location>
</feature>
<dbReference type="CDD" id="cd18436">
    <property type="entry name" value="BRCT_BRC1_like_rpt2"/>
    <property type="match status" value="1"/>
</dbReference>